<evidence type="ECO:0000313" key="1">
    <source>
        <dbReference type="EMBL" id="QNO51401.1"/>
    </source>
</evidence>
<dbReference type="InterPro" id="IPR013785">
    <property type="entry name" value="Aldolase_TIM"/>
</dbReference>
<dbReference type="InterPro" id="IPR058240">
    <property type="entry name" value="rSAM_sf"/>
</dbReference>
<gene>
    <name evidence="1" type="ORF">PFCPEAIJ_00002</name>
</gene>
<dbReference type="SUPFAM" id="SSF102114">
    <property type="entry name" value="Radical SAM enzymes"/>
    <property type="match status" value="1"/>
</dbReference>
<evidence type="ECO:0008006" key="2">
    <source>
        <dbReference type="Google" id="ProtNLM"/>
    </source>
</evidence>
<dbReference type="AlphaFoldDB" id="A0A7G9YTR7"/>
<reference evidence="1" key="1">
    <citation type="submission" date="2020-06" db="EMBL/GenBank/DDBJ databases">
        <title>Unique genomic features of the anaerobic methanotrophic archaea.</title>
        <authorList>
            <person name="Chadwick G.L."/>
            <person name="Skennerton C.T."/>
            <person name="Laso-Perez R."/>
            <person name="Leu A.O."/>
            <person name="Speth D.R."/>
            <person name="Yu H."/>
            <person name="Morgan-Lang C."/>
            <person name="Hatzenpichler R."/>
            <person name="Goudeau D."/>
            <person name="Malmstrom R."/>
            <person name="Brazelton W.J."/>
            <person name="Woyke T."/>
            <person name="Hallam S.J."/>
            <person name="Tyson G.W."/>
            <person name="Wegener G."/>
            <person name="Boetius A."/>
            <person name="Orphan V."/>
        </authorList>
    </citation>
    <scope>NUCLEOTIDE SEQUENCE</scope>
</reference>
<dbReference type="NCBIfam" id="NF045502">
    <property type="entry name" value="variant_rSAM"/>
    <property type="match status" value="1"/>
</dbReference>
<proteinExistence type="predicted"/>
<sequence>MKNKDIIRLKIDLLCKGLKVNPNARYYHEIVPDEYVGGGKSRAGVAGSGKHFILDSGEPCNIGVLQPFLEESPFEFKIIDNEGWILENGKKAIGATLREPKWHSTHLFNEIQLHGKDSLATMLSNLCSYKQQGEGCKFCIIDVGGEIVIHEPEDVARAIQEIETNSELRACYNIEDRYNPNLTEQEFEKRKKYVEPKDVNINSGTLKDAVRDYKGTISAIKEISELPIGIQICPLEIEEMETLYSAGTTEISFNLEVYDEHARKEVIPGKTKDNPAADYLKAMSEAVEIFGENQVESWILIGLEPKEKTVEGIKAIAEAGAVPLPKPFRPLYGANYERKRPPTLEDAIVVYEAWLDTIRDYGLNPLKTKAGCGRCNGCFPLHELLKYGI</sequence>
<organism evidence="1">
    <name type="scientific">Candidatus Methanophagaceae archaeon ANME-1 ERB6</name>
    <dbReference type="NCBI Taxonomy" id="2759912"/>
    <lineage>
        <taxon>Archaea</taxon>
        <taxon>Methanobacteriati</taxon>
        <taxon>Methanobacteriota</taxon>
        <taxon>Stenosarchaea group</taxon>
        <taxon>Methanomicrobia</taxon>
        <taxon>Candidatus Methanophagales</taxon>
        <taxon>Candidatus Methanophagaceae</taxon>
    </lineage>
</organism>
<protein>
    <recommendedName>
        <fullName evidence="2">Radical SAM core domain-containing protein</fullName>
    </recommendedName>
</protein>
<name>A0A7G9YTR7_9EURY</name>
<dbReference type="EMBL" id="MT631469">
    <property type="protein sequence ID" value="QNO51401.1"/>
    <property type="molecule type" value="Genomic_DNA"/>
</dbReference>
<dbReference type="Gene3D" id="3.20.20.70">
    <property type="entry name" value="Aldolase class I"/>
    <property type="match status" value="1"/>
</dbReference>
<accession>A0A7G9YTR7</accession>